<evidence type="ECO:0000313" key="15">
    <source>
        <dbReference type="Proteomes" id="UP000092124"/>
    </source>
</evidence>
<feature type="non-terminal residue" evidence="14">
    <location>
        <position position="263"/>
    </location>
</feature>
<keyword evidence="7" id="KW-0378">Hydrolase</keyword>
<evidence type="ECO:0000256" key="3">
    <source>
        <dbReference type="ARBA" id="ARBA00011984"/>
    </source>
</evidence>
<dbReference type="EMBL" id="LZPO01097154">
    <property type="protein sequence ID" value="OBS64661.1"/>
    <property type="molecule type" value="Genomic_DNA"/>
</dbReference>
<dbReference type="Proteomes" id="UP000092124">
    <property type="component" value="Unassembled WGS sequence"/>
</dbReference>
<evidence type="ECO:0000256" key="9">
    <source>
        <dbReference type="ARBA" id="ARBA00022927"/>
    </source>
</evidence>
<dbReference type="PROSITE" id="PS51419">
    <property type="entry name" value="RAB"/>
    <property type="match status" value="1"/>
</dbReference>
<dbReference type="SUPFAM" id="SSF52540">
    <property type="entry name" value="P-loop containing nucleoside triphosphate hydrolases"/>
    <property type="match status" value="2"/>
</dbReference>
<dbReference type="PROSITE" id="PS51421">
    <property type="entry name" value="RAS"/>
    <property type="match status" value="1"/>
</dbReference>
<dbReference type="SMART" id="SM00173">
    <property type="entry name" value="RAS"/>
    <property type="match status" value="1"/>
</dbReference>
<dbReference type="GO" id="GO:0015031">
    <property type="term" value="P:protein transport"/>
    <property type="evidence" value="ECO:0007669"/>
    <property type="project" value="UniProtKB-KW"/>
</dbReference>
<dbReference type="STRING" id="56216.A0A1A6GEJ6"/>
<dbReference type="InterPro" id="IPR001806">
    <property type="entry name" value="Small_GTPase"/>
</dbReference>
<evidence type="ECO:0000256" key="12">
    <source>
        <dbReference type="ARBA" id="ARBA00023289"/>
    </source>
</evidence>
<evidence type="ECO:0000256" key="5">
    <source>
        <dbReference type="ARBA" id="ARBA00022723"/>
    </source>
</evidence>
<dbReference type="GO" id="GO:0046872">
    <property type="term" value="F:metal ion binding"/>
    <property type="evidence" value="ECO:0007669"/>
    <property type="project" value="UniProtKB-KW"/>
</dbReference>
<sequence length="263" mass="29157">MDGVQESSTTILVGDSGVGKTSLLVQFDQGKFIPGSFSATVGIGFTVMLLGDSGVGKTCFLIQFKDGAFLSGTFIATVGIDFRNKVVTVDGARVKLQIWDTAGQERFRSVTHAYYRDAQALLLLYDITNKSSFDNIRAWLTEIHEYAQRDVVIMLLGNKADVSSERVIRSEDGETLARVSDCQWGWVNGERGQKQTLRMLSPGQEYGVPFMETSAKTGMNVELAFLAIAKELKYRAGRQPDEPSFQIRDYVESQKKRPSCCSF</sequence>
<gene>
    <name evidence="14" type="ORF">A6R68_06781</name>
</gene>
<evidence type="ECO:0000256" key="1">
    <source>
        <dbReference type="ARBA" id="ARBA00001946"/>
    </source>
</evidence>
<evidence type="ECO:0000256" key="8">
    <source>
        <dbReference type="ARBA" id="ARBA00022842"/>
    </source>
</evidence>
<dbReference type="SMART" id="SM00175">
    <property type="entry name" value="RAB"/>
    <property type="match status" value="1"/>
</dbReference>
<keyword evidence="10" id="KW-0342">GTP-binding</keyword>
<comment type="catalytic activity">
    <reaction evidence="13">
        <text>GTP + H2O = GDP + phosphate + H(+)</text>
        <dbReference type="Rhea" id="RHEA:19669"/>
        <dbReference type="ChEBI" id="CHEBI:15377"/>
        <dbReference type="ChEBI" id="CHEBI:15378"/>
        <dbReference type="ChEBI" id="CHEBI:37565"/>
        <dbReference type="ChEBI" id="CHEBI:43474"/>
        <dbReference type="ChEBI" id="CHEBI:58189"/>
        <dbReference type="EC" id="3.6.5.2"/>
    </reaction>
    <physiologicalReaction direction="left-to-right" evidence="13">
        <dbReference type="Rhea" id="RHEA:19670"/>
    </physiologicalReaction>
</comment>
<proteinExistence type="inferred from homology"/>
<keyword evidence="12" id="KW-0636">Prenylation</keyword>
<name>A0A1A6GEJ6_NEOLE</name>
<evidence type="ECO:0000256" key="6">
    <source>
        <dbReference type="ARBA" id="ARBA00022741"/>
    </source>
</evidence>
<dbReference type="InterPro" id="IPR005225">
    <property type="entry name" value="Small_GTP-bd"/>
</dbReference>
<dbReference type="FunFam" id="3.40.50.300:FF:000459">
    <property type="entry name" value="ras-related protein Rab-37 isoform X1"/>
    <property type="match status" value="1"/>
</dbReference>
<dbReference type="GO" id="GO:0005525">
    <property type="term" value="F:GTP binding"/>
    <property type="evidence" value="ECO:0007669"/>
    <property type="project" value="UniProtKB-KW"/>
</dbReference>
<dbReference type="PANTHER" id="PTHR47978">
    <property type="match status" value="1"/>
</dbReference>
<keyword evidence="11" id="KW-0449">Lipoprotein</keyword>
<evidence type="ECO:0000256" key="11">
    <source>
        <dbReference type="ARBA" id="ARBA00023288"/>
    </source>
</evidence>
<keyword evidence="6" id="KW-0547">Nucleotide-binding</keyword>
<dbReference type="GO" id="GO:0003925">
    <property type="term" value="F:G protein activity"/>
    <property type="evidence" value="ECO:0007669"/>
    <property type="project" value="UniProtKB-EC"/>
</dbReference>
<keyword evidence="8" id="KW-0460">Magnesium</keyword>
<dbReference type="Pfam" id="PF00071">
    <property type="entry name" value="Ras"/>
    <property type="match status" value="2"/>
</dbReference>
<evidence type="ECO:0000256" key="2">
    <source>
        <dbReference type="ARBA" id="ARBA00006270"/>
    </source>
</evidence>
<dbReference type="PRINTS" id="PR00449">
    <property type="entry name" value="RASTRNSFRMNG"/>
</dbReference>
<dbReference type="CDD" id="cd04112">
    <property type="entry name" value="Rab26"/>
    <property type="match status" value="1"/>
</dbReference>
<comment type="similarity">
    <text evidence="2">Belongs to the small GTPase superfamily. Rab family.</text>
</comment>
<evidence type="ECO:0000256" key="10">
    <source>
        <dbReference type="ARBA" id="ARBA00023134"/>
    </source>
</evidence>
<dbReference type="AlphaFoldDB" id="A0A1A6GEJ6"/>
<dbReference type="NCBIfam" id="TIGR00231">
    <property type="entry name" value="small_GTP"/>
    <property type="match status" value="1"/>
</dbReference>
<dbReference type="SMART" id="SM00174">
    <property type="entry name" value="RHO"/>
    <property type="match status" value="1"/>
</dbReference>
<evidence type="ECO:0000256" key="7">
    <source>
        <dbReference type="ARBA" id="ARBA00022801"/>
    </source>
</evidence>
<dbReference type="SMART" id="SM00176">
    <property type="entry name" value="RAN"/>
    <property type="match status" value="1"/>
</dbReference>
<keyword evidence="4" id="KW-0813">Transport</keyword>
<organism evidence="14 15">
    <name type="scientific">Neotoma lepida</name>
    <name type="common">Desert woodrat</name>
    <dbReference type="NCBI Taxonomy" id="56216"/>
    <lineage>
        <taxon>Eukaryota</taxon>
        <taxon>Metazoa</taxon>
        <taxon>Chordata</taxon>
        <taxon>Craniata</taxon>
        <taxon>Vertebrata</taxon>
        <taxon>Euteleostomi</taxon>
        <taxon>Mammalia</taxon>
        <taxon>Eutheria</taxon>
        <taxon>Euarchontoglires</taxon>
        <taxon>Glires</taxon>
        <taxon>Rodentia</taxon>
        <taxon>Myomorpha</taxon>
        <taxon>Muroidea</taxon>
        <taxon>Cricetidae</taxon>
        <taxon>Neotominae</taxon>
        <taxon>Neotoma</taxon>
    </lineage>
</organism>
<reference evidence="14 15" key="1">
    <citation type="submission" date="2016-06" db="EMBL/GenBank/DDBJ databases">
        <title>The Draft Genome Sequence and Annotation of the Desert Woodrat Neotoma lepida.</title>
        <authorList>
            <person name="Campbell M."/>
            <person name="Oakeson K.F."/>
            <person name="Yandell M."/>
            <person name="Halpert J.R."/>
            <person name="Dearing D."/>
        </authorList>
    </citation>
    <scope>NUCLEOTIDE SEQUENCE [LARGE SCALE GENOMIC DNA]</scope>
    <source>
        <strain evidence="14">417</strain>
        <tissue evidence="14">Liver</tissue>
    </source>
</reference>
<dbReference type="OrthoDB" id="9989112at2759"/>
<protein>
    <recommendedName>
        <fullName evidence="3">small monomeric GTPase</fullName>
        <ecNumber evidence="3">3.6.5.2</ecNumber>
    </recommendedName>
</protein>
<accession>A0A1A6GEJ6</accession>
<dbReference type="PROSITE" id="PS51420">
    <property type="entry name" value="RHO"/>
    <property type="match status" value="1"/>
</dbReference>
<comment type="caution">
    <text evidence="14">The sequence shown here is derived from an EMBL/GenBank/DDBJ whole genome shotgun (WGS) entry which is preliminary data.</text>
</comment>
<dbReference type="Gene3D" id="3.40.50.300">
    <property type="entry name" value="P-loop containing nucleotide triphosphate hydrolases"/>
    <property type="match status" value="2"/>
</dbReference>
<comment type="cofactor">
    <cofactor evidence="1">
        <name>Mg(2+)</name>
        <dbReference type="ChEBI" id="CHEBI:18420"/>
    </cofactor>
</comment>
<dbReference type="EC" id="3.6.5.2" evidence="3"/>
<evidence type="ECO:0000313" key="14">
    <source>
        <dbReference type="EMBL" id="OBS64661.1"/>
    </source>
</evidence>
<keyword evidence="9" id="KW-0653">Protein transport</keyword>
<evidence type="ECO:0000256" key="13">
    <source>
        <dbReference type="ARBA" id="ARBA00047660"/>
    </source>
</evidence>
<evidence type="ECO:0000256" key="4">
    <source>
        <dbReference type="ARBA" id="ARBA00022448"/>
    </source>
</evidence>
<dbReference type="SMART" id="SM00177">
    <property type="entry name" value="ARF"/>
    <property type="match status" value="1"/>
</dbReference>
<dbReference type="InterPro" id="IPR027417">
    <property type="entry name" value="P-loop_NTPase"/>
</dbReference>
<keyword evidence="15" id="KW-1185">Reference proteome</keyword>
<keyword evidence="5" id="KW-0479">Metal-binding</keyword>